<proteinExistence type="predicted"/>
<organism evidence="2 3">
    <name type="scientific">Limnospira maxima CS-328</name>
    <dbReference type="NCBI Taxonomy" id="513049"/>
    <lineage>
        <taxon>Bacteria</taxon>
        <taxon>Bacillati</taxon>
        <taxon>Cyanobacteriota</taxon>
        <taxon>Cyanophyceae</taxon>
        <taxon>Oscillatoriophycideae</taxon>
        <taxon>Oscillatoriales</taxon>
        <taxon>Sirenicapillariaceae</taxon>
        <taxon>Limnospira</taxon>
    </lineage>
</organism>
<dbReference type="Proteomes" id="UP000004061">
    <property type="component" value="Unassembled WGS sequence"/>
</dbReference>
<feature type="region of interest" description="Disordered" evidence="1">
    <location>
        <begin position="62"/>
        <end position="103"/>
    </location>
</feature>
<evidence type="ECO:0000313" key="3">
    <source>
        <dbReference type="Proteomes" id="UP000004061"/>
    </source>
</evidence>
<feature type="compositionally biased region" description="Low complexity" evidence="1">
    <location>
        <begin position="63"/>
        <end position="75"/>
    </location>
</feature>
<feature type="compositionally biased region" description="Basic residues" evidence="1">
    <location>
        <begin position="77"/>
        <end position="88"/>
    </location>
</feature>
<accession>B5W5N1</accession>
<dbReference type="AlphaFoldDB" id="B5W5N1"/>
<dbReference type="EMBL" id="ABYK01000036">
    <property type="protein sequence ID" value="EDZ93196.1"/>
    <property type="molecule type" value="Genomic_DNA"/>
</dbReference>
<evidence type="ECO:0000313" key="2">
    <source>
        <dbReference type="EMBL" id="EDZ93196.1"/>
    </source>
</evidence>
<keyword evidence="3" id="KW-1185">Reference proteome</keyword>
<reference evidence="2 3" key="1">
    <citation type="journal article" date="2011" name="Appl. Environ. Microbiol.">
        <title>Contribution of a Sodium Ion Gradient to Energy Conservation during Fermentation in the Cyanobacterium Arthrospira (Spirulina) maxima CS-328.</title>
        <authorList>
            <person name="Carrieri D."/>
            <person name="Ananyev G."/>
            <person name="Lenz O."/>
            <person name="Bryant D.A."/>
            <person name="Dismukes G.C."/>
        </authorList>
    </citation>
    <scope>NUCLEOTIDE SEQUENCE [LARGE SCALE GENOMIC DNA]</scope>
    <source>
        <strain evidence="2 3">CS-328</strain>
    </source>
</reference>
<sequence>MHGFELELGKVTSLSTITGLAKRSCGQTVMDTSPYGVAPITPYNPRQLAVFQADEAHKAAIKSGGDAVGAGSAVSHNSHKSALKTRPRSVREESCRGGFRSQP</sequence>
<protein>
    <submittedName>
        <fullName evidence="2">Uncharacterized protein</fullName>
    </submittedName>
</protein>
<evidence type="ECO:0000256" key="1">
    <source>
        <dbReference type="SAM" id="MobiDB-lite"/>
    </source>
</evidence>
<gene>
    <name evidence="2" type="ORF">AmaxDRAFT_4080</name>
</gene>
<comment type="caution">
    <text evidence="2">The sequence shown here is derived from an EMBL/GenBank/DDBJ whole genome shotgun (WGS) entry which is preliminary data.</text>
</comment>
<name>B5W5N1_LIMMA</name>